<dbReference type="Proteomes" id="UP001168552">
    <property type="component" value="Unassembled WGS sequence"/>
</dbReference>
<keyword evidence="5" id="KW-1185">Reference proteome</keyword>
<comment type="subcellular location">
    <subcellularLocation>
        <location evidence="1">Secreted</location>
    </subcellularLocation>
</comment>
<dbReference type="EMBL" id="JAUHJS010000001">
    <property type="protein sequence ID" value="MDN4163983.1"/>
    <property type="molecule type" value="Genomic_DNA"/>
</dbReference>
<keyword evidence="4" id="KW-0378">Hydrolase</keyword>
<keyword evidence="2" id="KW-0732">Signal</keyword>
<dbReference type="CDD" id="cd10973">
    <property type="entry name" value="CE4_DAC_u4_5s"/>
    <property type="match status" value="1"/>
</dbReference>
<protein>
    <submittedName>
        <fullName evidence="4">Polysaccharide deacetylase family protein</fullName>
        <ecNumber evidence="4">3.-.-.-</ecNumber>
    </submittedName>
</protein>
<dbReference type="Gene3D" id="3.20.20.370">
    <property type="entry name" value="Glycoside hydrolase/deacetylase"/>
    <property type="match status" value="1"/>
</dbReference>
<dbReference type="PANTHER" id="PTHR34216:SF3">
    <property type="entry name" value="POLY-BETA-1,6-N-ACETYL-D-GLUCOSAMINE N-DEACETYLASE"/>
    <property type="match status" value="1"/>
</dbReference>
<evidence type="ECO:0000256" key="2">
    <source>
        <dbReference type="ARBA" id="ARBA00022729"/>
    </source>
</evidence>
<evidence type="ECO:0000256" key="1">
    <source>
        <dbReference type="ARBA" id="ARBA00004613"/>
    </source>
</evidence>
<evidence type="ECO:0000259" key="3">
    <source>
        <dbReference type="PROSITE" id="PS51677"/>
    </source>
</evidence>
<organism evidence="4 5">
    <name type="scientific">Shiella aurantiaca</name>
    <dbReference type="NCBI Taxonomy" id="3058365"/>
    <lineage>
        <taxon>Bacteria</taxon>
        <taxon>Pseudomonadati</taxon>
        <taxon>Bacteroidota</taxon>
        <taxon>Cytophagia</taxon>
        <taxon>Cytophagales</taxon>
        <taxon>Shiellaceae</taxon>
        <taxon>Shiella</taxon>
    </lineage>
</organism>
<evidence type="ECO:0000313" key="5">
    <source>
        <dbReference type="Proteomes" id="UP001168552"/>
    </source>
</evidence>
<dbReference type="Pfam" id="PF01522">
    <property type="entry name" value="Polysacc_deac_1"/>
    <property type="match status" value="1"/>
</dbReference>
<dbReference type="InterPro" id="IPR002509">
    <property type="entry name" value="NODB_dom"/>
</dbReference>
<reference evidence="4" key="1">
    <citation type="submission" date="2023-06" db="EMBL/GenBank/DDBJ databases">
        <title>Cytophagales bacterium Strain LB-30, isolated from soil.</title>
        <authorList>
            <person name="Liu B."/>
        </authorList>
    </citation>
    <scope>NUCLEOTIDE SEQUENCE</scope>
    <source>
        <strain evidence="4">LB-30</strain>
    </source>
</reference>
<comment type="caution">
    <text evidence="4">The sequence shown here is derived from an EMBL/GenBank/DDBJ whole genome shotgun (WGS) entry which is preliminary data.</text>
</comment>
<dbReference type="InterPro" id="IPR011330">
    <property type="entry name" value="Glyco_hydro/deAcase_b/a-brl"/>
</dbReference>
<feature type="domain" description="NodB homology" evidence="3">
    <location>
        <begin position="76"/>
        <end position="329"/>
    </location>
</feature>
<dbReference type="GO" id="GO:0016787">
    <property type="term" value="F:hydrolase activity"/>
    <property type="evidence" value="ECO:0007669"/>
    <property type="project" value="UniProtKB-KW"/>
</dbReference>
<dbReference type="PANTHER" id="PTHR34216">
    <property type="match status" value="1"/>
</dbReference>
<dbReference type="PROSITE" id="PS51677">
    <property type="entry name" value="NODB"/>
    <property type="match status" value="1"/>
</dbReference>
<sequence length="329" mass="37219">MRFIFIFIALWAFGISVFAQNHIPTFVYHRVGDARYPSTNISTAVFEEQLNYLKTNGYRTARLSELPTLVNQTPAKWVALTIDDAYTSFYEYGFPLLKKYGFTASLFVNTENVGGKGYMSWTQIKEMADYGIEIGNHTHSHAYFLSMADAEKASAFEKEVRLCQQLLKENLDIEAKSFAYPFGEWDDALYQVIKKFGFTAVAAQNSGVFYSGSDPLLIPRFPMGGPFATYKGFVDKVKMKALPLKVDSTFVRGSQQVWHLQLEDAASFGAVNVFKSGSAYEYKKLGEGKMEISLPLRPSIRRTLLTFTAPQNGVWHWWSFVHVNPAIAE</sequence>
<dbReference type="RefSeq" id="WP_320002512.1">
    <property type="nucleotide sequence ID" value="NZ_JAUHJS010000001.1"/>
</dbReference>
<dbReference type="InterPro" id="IPR051398">
    <property type="entry name" value="Polysacch_Deacetylase"/>
</dbReference>
<accession>A0ABT8F121</accession>
<evidence type="ECO:0000313" key="4">
    <source>
        <dbReference type="EMBL" id="MDN4163983.1"/>
    </source>
</evidence>
<gene>
    <name evidence="4" type="ORF">QWY31_00640</name>
</gene>
<proteinExistence type="predicted"/>
<dbReference type="EC" id="3.-.-.-" evidence="4"/>
<name>A0ABT8F121_9BACT</name>
<dbReference type="SUPFAM" id="SSF88713">
    <property type="entry name" value="Glycoside hydrolase/deacetylase"/>
    <property type="match status" value="1"/>
</dbReference>